<dbReference type="RefSeq" id="WP_109533525.1">
    <property type="nucleotide sequence ID" value="NZ_QEYD01000006.1"/>
</dbReference>
<dbReference type="OrthoDB" id="8479787at2"/>
<keyword evidence="1" id="KW-0472">Membrane</keyword>
<sequence>MSLVPPPTRAKGEPTIGLINVVFLMLIFFLIAGSIAPSPGDGIALVRIADLDVQAPPEALVLMEDGTLRHGGAETDAEAYLATLSEPRVARILPDRSVSAATLVALASTLSAGGAERIVLLGERGQPEAVTEVGVE</sequence>
<protein>
    <submittedName>
        <fullName evidence="2">Biopolymer transporter ExbD</fullName>
    </submittedName>
</protein>
<comment type="caution">
    <text evidence="2">The sequence shown here is derived from an EMBL/GenBank/DDBJ whole genome shotgun (WGS) entry which is preliminary data.</text>
</comment>
<accession>A0A2U2CA49</accession>
<evidence type="ECO:0000313" key="3">
    <source>
        <dbReference type="Proteomes" id="UP000244940"/>
    </source>
</evidence>
<proteinExistence type="predicted"/>
<dbReference type="EMBL" id="QEYD01000006">
    <property type="protein sequence ID" value="PWE28664.1"/>
    <property type="molecule type" value="Genomic_DNA"/>
</dbReference>
<keyword evidence="1" id="KW-1133">Transmembrane helix</keyword>
<keyword evidence="3" id="KW-1185">Reference proteome</keyword>
<reference evidence="2 3" key="1">
    <citation type="submission" date="2018-05" db="EMBL/GenBank/DDBJ databases">
        <title>Pararhodobacter marina sp. nov., isolated from deep-sea water of the Indian Ocean.</title>
        <authorList>
            <person name="Lai Q.Sr."/>
            <person name="Liu X."/>
            <person name="Shao Z."/>
        </authorList>
    </citation>
    <scope>NUCLEOTIDE SEQUENCE [LARGE SCALE GENOMIC DNA]</scope>
    <source>
        <strain evidence="2 3">CIC4N-9</strain>
    </source>
</reference>
<keyword evidence="1" id="KW-0812">Transmembrane</keyword>
<feature type="transmembrane region" description="Helical" evidence="1">
    <location>
        <begin position="15"/>
        <end position="37"/>
    </location>
</feature>
<gene>
    <name evidence="2" type="ORF">C4N9_11825</name>
</gene>
<dbReference type="GeneID" id="94365578"/>
<name>A0A2U2CA49_9RHOB</name>
<organism evidence="2 3">
    <name type="scientific">Pararhodobacter marinus</name>
    <dbReference type="NCBI Taxonomy" id="2184063"/>
    <lineage>
        <taxon>Bacteria</taxon>
        <taxon>Pseudomonadati</taxon>
        <taxon>Pseudomonadota</taxon>
        <taxon>Alphaproteobacteria</taxon>
        <taxon>Rhodobacterales</taxon>
        <taxon>Paracoccaceae</taxon>
        <taxon>Pararhodobacter</taxon>
    </lineage>
</organism>
<evidence type="ECO:0000313" key="2">
    <source>
        <dbReference type="EMBL" id="PWE28664.1"/>
    </source>
</evidence>
<dbReference type="Proteomes" id="UP000244940">
    <property type="component" value="Unassembled WGS sequence"/>
</dbReference>
<evidence type="ECO:0000256" key="1">
    <source>
        <dbReference type="SAM" id="Phobius"/>
    </source>
</evidence>
<dbReference type="AlphaFoldDB" id="A0A2U2CA49"/>